<accession>A0A6N2KSX8</accession>
<name>A0A6N2KSX8_SALVM</name>
<organism evidence="2">
    <name type="scientific">Salix viminalis</name>
    <name type="common">Common osier</name>
    <name type="synonym">Basket willow</name>
    <dbReference type="NCBI Taxonomy" id="40686"/>
    <lineage>
        <taxon>Eukaryota</taxon>
        <taxon>Viridiplantae</taxon>
        <taxon>Streptophyta</taxon>
        <taxon>Embryophyta</taxon>
        <taxon>Tracheophyta</taxon>
        <taxon>Spermatophyta</taxon>
        <taxon>Magnoliopsida</taxon>
        <taxon>eudicotyledons</taxon>
        <taxon>Gunneridae</taxon>
        <taxon>Pentapetalae</taxon>
        <taxon>rosids</taxon>
        <taxon>fabids</taxon>
        <taxon>Malpighiales</taxon>
        <taxon>Salicaceae</taxon>
        <taxon>Saliceae</taxon>
        <taxon>Salix</taxon>
    </lineage>
</organism>
<sequence>MDRTGTGWGCLRLSKIERPISEKKIPNLISLQKPCEPGRTGGDSNPALQNQNLDPNERMYSLHTVNLREQG</sequence>
<feature type="compositionally biased region" description="Polar residues" evidence="1">
    <location>
        <begin position="42"/>
        <end position="54"/>
    </location>
</feature>
<proteinExistence type="predicted"/>
<reference evidence="2" key="1">
    <citation type="submission" date="2019-03" db="EMBL/GenBank/DDBJ databases">
        <authorList>
            <person name="Mank J."/>
            <person name="Almeida P."/>
        </authorList>
    </citation>
    <scope>NUCLEOTIDE SEQUENCE</scope>
    <source>
        <strain evidence="2">78183</strain>
    </source>
</reference>
<dbReference type="EMBL" id="CAADRP010000768">
    <property type="protein sequence ID" value="VFU31712.1"/>
    <property type="molecule type" value="Genomic_DNA"/>
</dbReference>
<gene>
    <name evidence="2" type="ORF">SVIM_LOCUS135869</name>
</gene>
<protein>
    <submittedName>
        <fullName evidence="2">Uncharacterized protein</fullName>
    </submittedName>
</protein>
<evidence type="ECO:0000256" key="1">
    <source>
        <dbReference type="SAM" id="MobiDB-lite"/>
    </source>
</evidence>
<evidence type="ECO:0000313" key="2">
    <source>
        <dbReference type="EMBL" id="VFU31712.1"/>
    </source>
</evidence>
<dbReference type="AlphaFoldDB" id="A0A6N2KSX8"/>
<feature type="region of interest" description="Disordered" evidence="1">
    <location>
        <begin position="34"/>
        <end position="55"/>
    </location>
</feature>